<evidence type="ECO:0000256" key="12">
    <source>
        <dbReference type="ARBA" id="ARBA00022741"/>
    </source>
</evidence>
<evidence type="ECO:0000256" key="5">
    <source>
        <dbReference type="ARBA" id="ARBA00004692"/>
    </source>
</evidence>
<dbReference type="PANTHER" id="PTHR34848:SF1">
    <property type="entry name" value="BIFUNCTIONAL ADENOSYLCOBALAMIN BIOSYNTHESIS PROTEIN COBU"/>
    <property type="match status" value="1"/>
</dbReference>
<evidence type="ECO:0000256" key="11">
    <source>
        <dbReference type="ARBA" id="ARBA00022679"/>
    </source>
</evidence>
<dbReference type="InterPro" id="IPR003203">
    <property type="entry name" value="CobU/CobP"/>
</dbReference>
<comment type="catalytic activity">
    <reaction evidence="2">
        <text>adenosylcob(III)inamide phosphate + GTP + H(+) = adenosylcob(III)inamide-GDP + diphosphate</text>
        <dbReference type="Rhea" id="RHEA:22712"/>
        <dbReference type="ChEBI" id="CHEBI:15378"/>
        <dbReference type="ChEBI" id="CHEBI:33019"/>
        <dbReference type="ChEBI" id="CHEBI:37565"/>
        <dbReference type="ChEBI" id="CHEBI:58502"/>
        <dbReference type="ChEBI" id="CHEBI:60487"/>
        <dbReference type="EC" id="2.7.7.62"/>
    </reaction>
</comment>
<name>A0A0F8Z1K5_9ZZZZ</name>
<keyword evidence="12" id="KW-0547">Nucleotide-binding</keyword>
<dbReference type="GO" id="GO:0005525">
    <property type="term" value="F:GTP binding"/>
    <property type="evidence" value="ECO:0007669"/>
    <property type="project" value="UniProtKB-KW"/>
</dbReference>
<reference evidence="18" key="1">
    <citation type="journal article" date="2015" name="Nature">
        <title>Complex archaea that bridge the gap between prokaryotes and eukaryotes.</title>
        <authorList>
            <person name="Spang A."/>
            <person name="Saw J.H."/>
            <person name="Jorgensen S.L."/>
            <person name="Zaremba-Niedzwiedzka K."/>
            <person name="Martijn J."/>
            <person name="Lind A.E."/>
            <person name="van Eijk R."/>
            <person name="Schleper C."/>
            <person name="Guy L."/>
            <person name="Ettema T.J."/>
        </authorList>
    </citation>
    <scope>NUCLEOTIDE SEQUENCE</scope>
</reference>
<proteinExistence type="inferred from homology"/>
<dbReference type="SUPFAM" id="SSF52540">
    <property type="entry name" value="P-loop containing nucleoside triphosphate hydrolases"/>
    <property type="match status" value="1"/>
</dbReference>
<evidence type="ECO:0000256" key="15">
    <source>
        <dbReference type="ARBA" id="ARBA00023134"/>
    </source>
</evidence>
<dbReference type="AlphaFoldDB" id="A0A0F8Z1K5"/>
<comment type="catalytic activity">
    <reaction evidence="3">
        <text>adenosylcob(III)inamide + GTP = adenosylcob(III)inamide phosphate + GDP + H(+)</text>
        <dbReference type="Rhea" id="RHEA:15765"/>
        <dbReference type="ChEBI" id="CHEBI:2480"/>
        <dbReference type="ChEBI" id="CHEBI:15378"/>
        <dbReference type="ChEBI" id="CHEBI:37565"/>
        <dbReference type="ChEBI" id="CHEBI:58189"/>
        <dbReference type="ChEBI" id="CHEBI:58502"/>
        <dbReference type="EC" id="2.7.1.156"/>
    </reaction>
</comment>
<dbReference type="GO" id="GO:0043752">
    <property type="term" value="F:adenosylcobinamide kinase activity"/>
    <property type="evidence" value="ECO:0007669"/>
    <property type="project" value="UniProtKB-EC"/>
</dbReference>
<comment type="pathway">
    <text evidence="5">Cofactor biosynthesis; adenosylcobalamin biosynthesis; adenosylcobalamin from cob(II)yrinate a,c-diamide: step 6/7.</text>
</comment>
<evidence type="ECO:0000256" key="8">
    <source>
        <dbReference type="ARBA" id="ARBA00012016"/>
    </source>
</evidence>
<evidence type="ECO:0000256" key="7">
    <source>
        <dbReference type="ARBA" id="ARBA00007490"/>
    </source>
</evidence>
<evidence type="ECO:0000256" key="3">
    <source>
        <dbReference type="ARBA" id="ARBA00001522"/>
    </source>
</evidence>
<evidence type="ECO:0000256" key="2">
    <source>
        <dbReference type="ARBA" id="ARBA00000711"/>
    </source>
</evidence>
<gene>
    <name evidence="18" type="ORF">LCGC14_3089090</name>
</gene>
<evidence type="ECO:0000256" key="17">
    <source>
        <dbReference type="ARBA" id="ARBA00030571"/>
    </source>
</evidence>
<keyword evidence="10" id="KW-0169">Cobalamin biosynthesis</keyword>
<dbReference type="GO" id="GO:0005524">
    <property type="term" value="F:ATP binding"/>
    <property type="evidence" value="ECO:0007669"/>
    <property type="project" value="UniProtKB-KW"/>
</dbReference>
<dbReference type="EC" id="2.7.7.62" evidence="9"/>
<evidence type="ECO:0000256" key="1">
    <source>
        <dbReference type="ARBA" id="ARBA00000312"/>
    </source>
</evidence>
<evidence type="ECO:0000256" key="9">
    <source>
        <dbReference type="ARBA" id="ARBA00012523"/>
    </source>
</evidence>
<comment type="pathway">
    <text evidence="6">Cofactor biosynthesis; adenosylcobalamin biosynthesis; adenosylcobalamin from cob(II)yrinate a,c-diamide: step 5/7.</text>
</comment>
<dbReference type="InterPro" id="IPR027417">
    <property type="entry name" value="P-loop_NTPase"/>
</dbReference>
<dbReference type="EC" id="2.7.1.156" evidence="8"/>
<dbReference type="Gene3D" id="3.40.50.300">
    <property type="entry name" value="P-loop containing nucleotide triphosphate hydrolases"/>
    <property type="match status" value="1"/>
</dbReference>
<comment type="function">
    <text evidence="4">Catalyzes ATP-dependent phosphorylation of adenosylcobinamide and addition of GMP to adenosylcobinamide phosphate.</text>
</comment>
<evidence type="ECO:0000256" key="4">
    <source>
        <dbReference type="ARBA" id="ARBA00003889"/>
    </source>
</evidence>
<evidence type="ECO:0000313" key="18">
    <source>
        <dbReference type="EMBL" id="KKK54006.1"/>
    </source>
</evidence>
<evidence type="ECO:0000256" key="16">
    <source>
        <dbReference type="ARBA" id="ARBA00029570"/>
    </source>
</evidence>
<keyword evidence="11" id="KW-0808">Transferase</keyword>
<accession>A0A0F8Z1K5</accession>
<keyword evidence="14" id="KW-0067">ATP-binding</keyword>
<feature type="non-terminal residue" evidence="18">
    <location>
        <position position="86"/>
    </location>
</feature>
<comment type="caution">
    <text evidence="18">The sequence shown here is derived from an EMBL/GenBank/DDBJ whole genome shotgun (WGS) entry which is preliminary data.</text>
</comment>
<dbReference type="GO" id="GO:0009236">
    <property type="term" value="P:cobalamin biosynthetic process"/>
    <property type="evidence" value="ECO:0007669"/>
    <property type="project" value="UniProtKB-KW"/>
</dbReference>
<protein>
    <recommendedName>
        <fullName evidence="16">Adenosylcobinamide kinase</fullName>
        <ecNumber evidence="8">2.7.1.156</ecNumber>
        <ecNumber evidence="9">2.7.7.62</ecNumber>
    </recommendedName>
    <alternativeName>
        <fullName evidence="17">Adenosylcobinamide-phosphate guanylyltransferase</fullName>
    </alternativeName>
</protein>
<keyword evidence="15" id="KW-0342">GTP-binding</keyword>
<evidence type="ECO:0000256" key="6">
    <source>
        <dbReference type="ARBA" id="ARBA00005159"/>
    </source>
</evidence>
<dbReference type="Pfam" id="PF02283">
    <property type="entry name" value="CobU"/>
    <property type="match status" value="1"/>
</dbReference>
<comment type="catalytic activity">
    <reaction evidence="1">
        <text>adenosylcob(III)inamide + ATP = adenosylcob(III)inamide phosphate + ADP + H(+)</text>
        <dbReference type="Rhea" id="RHEA:15769"/>
        <dbReference type="ChEBI" id="CHEBI:2480"/>
        <dbReference type="ChEBI" id="CHEBI:15378"/>
        <dbReference type="ChEBI" id="CHEBI:30616"/>
        <dbReference type="ChEBI" id="CHEBI:58502"/>
        <dbReference type="ChEBI" id="CHEBI:456216"/>
        <dbReference type="EC" id="2.7.1.156"/>
    </reaction>
</comment>
<dbReference type="PANTHER" id="PTHR34848">
    <property type="match status" value="1"/>
</dbReference>
<organism evidence="18">
    <name type="scientific">marine sediment metagenome</name>
    <dbReference type="NCBI Taxonomy" id="412755"/>
    <lineage>
        <taxon>unclassified sequences</taxon>
        <taxon>metagenomes</taxon>
        <taxon>ecological metagenomes</taxon>
    </lineage>
</organism>
<comment type="similarity">
    <text evidence="7">Belongs to the CobU/CobP family.</text>
</comment>
<keyword evidence="13" id="KW-0418">Kinase</keyword>
<evidence type="ECO:0000256" key="14">
    <source>
        <dbReference type="ARBA" id="ARBA00022840"/>
    </source>
</evidence>
<evidence type="ECO:0000256" key="10">
    <source>
        <dbReference type="ARBA" id="ARBA00022573"/>
    </source>
</evidence>
<dbReference type="EMBL" id="LAZR01066220">
    <property type="protein sequence ID" value="KKK54006.1"/>
    <property type="molecule type" value="Genomic_DNA"/>
</dbReference>
<dbReference type="GO" id="GO:0008820">
    <property type="term" value="F:cobinamide phosphate guanylyltransferase activity"/>
    <property type="evidence" value="ECO:0007669"/>
    <property type="project" value="UniProtKB-EC"/>
</dbReference>
<sequence>MKNILIIGGARSGKSRFAQELALKLGEPVLFVATAEAGDEEMKLRKGDISTRQLSGISGVSMRTLDTWVKAGFITTAYVDGEGKGS</sequence>
<evidence type="ECO:0000256" key="13">
    <source>
        <dbReference type="ARBA" id="ARBA00022777"/>
    </source>
</evidence>